<accession>A0A1C7EJG5</accession>
<dbReference type="PANTHER" id="PTHR34047">
    <property type="entry name" value="NUCLEAR INTRON MATURASE 1, MITOCHONDRIAL-RELATED"/>
    <property type="match status" value="1"/>
</dbReference>
<proteinExistence type="predicted"/>
<evidence type="ECO:0000313" key="2">
    <source>
        <dbReference type="EMBL" id="ANU24193.1"/>
    </source>
</evidence>
<dbReference type="STRING" id="414778.BCM40_12895"/>
<dbReference type="InterPro" id="IPR051083">
    <property type="entry name" value="GrpII_Intron_Splice-Mob/Def"/>
</dbReference>
<protein>
    <recommendedName>
        <fullName evidence="1">Reverse transcriptase domain-containing protein</fullName>
    </recommendedName>
</protein>
<name>A0A1C7EJG5_9BACL</name>
<dbReference type="Proteomes" id="UP000092495">
    <property type="component" value="Chromosome"/>
</dbReference>
<dbReference type="PROSITE" id="PS50878">
    <property type="entry name" value="RT_POL"/>
    <property type="match status" value="1"/>
</dbReference>
<dbReference type="InterPro" id="IPR043128">
    <property type="entry name" value="Rev_trsase/Diguanyl_cyclase"/>
</dbReference>
<reference evidence="2" key="1">
    <citation type="submission" date="2016-10" db="EMBL/GenBank/DDBJ databases">
        <authorList>
            <person name="See-Too W.S."/>
        </authorList>
    </citation>
    <scope>NUCLEOTIDE SEQUENCE</scope>
    <source>
        <strain evidence="2">DSM 22276</strain>
    </source>
</reference>
<dbReference type="Gene3D" id="3.30.70.270">
    <property type="match status" value="1"/>
</dbReference>
<keyword evidence="3" id="KW-1185">Reference proteome</keyword>
<dbReference type="AlphaFoldDB" id="A0A1C7EJG5"/>
<dbReference type="CDD" id="cd01651">
    <property type="entry name" value="RT_G2_intron"/>
    <property type="match status" value="1"/>
</dbReference>
<dbReference type="InterPro" id="IPR043502">
    <property type="entry name" value="DNA/RNA_pol_sf"/>
</dbReference>
<dbReference type="InterPro" id="IPR000477">
    <property type="entry name" value="RT_dom"/>
</dbReference>
<dbReference type="SUPFAM" id="SSF56672">
    <property type="entry name" value="DNA/RNA polymerases"/>
    <property type="match status" value="1"/>
</dbReference>
<sequence length="454" mass="53611">MSASSEFNKKYSIKGLNEVFESYIHKNTAIGIDNIRYTSFKNNLEHEISLVNKKVKSGDYKFTRYKEKLILKSRYSIPRVISIPTIRDKMVLKALQLTLQKTYNNESQRLPQTCIDIIIPQLTEYNMFIKIDIANFFGNLNHKLLVDKLQTKIKKHEILRLVKNAIITETKGQISNADTQITRGVPQGLSISNILAHIYMRDLDTKYENRANVFYIRYVDDILVFCKEQDSENLLKEIIYDIEGQHALPINKEKTHSGYLIDGFDFLGYNFKDLGKKIEINVKKSNQIKFEQSIVDMFTNFKRNIKMSPEQFVFLMNVKITGTISKKISGNSNKEYTYGWIFYFSKINNTKYLYHLDWLIKKMLKNTKKCKEINPENIKTFVKTYYEVKYNFNESTYIHRPDDLKESRKRDILLNIFHVPEQKLKTIDDIDFQFEKLVLNFIKDQESEIQKIKS</sequence>
<dbReference type="KEGG" id="pdg:BCM40_12895"/>
<dbReference type="OrthoDB" id="9793236at2"/>
<dbReference type="PANTHER" id="PTHR34047:SF8">
    <property type="entry name" value="PROTEIN YKFC"/>
    <property type="match status" value="1"/>
</dbReference>
<dbReference type="Pfam" id="PF00078">
    <property type="entry name" value="RVT_1"/>
    <property type="match status" value="1"/>
</dbReference>
<gene>
    <name evidence="2" type="ORF">BCM40_12895</name>
</gene>
<evidence type="ECO:0000313" key="3">
    <source>
        <dbReference type="Proteomes" id="UP000092495"/>
    </source>
</evidence>
<evidence type="ECO:0000259" key="1">
    <source>
        <dbReference type="PROSITE" id="PS50878"/>
    </source>
</evidence>
<organism evidence="2 3">
    <name type="scientific">Planococcus donghaensis</name>
    <dbReference type="NCBI Taxonomy" id="414778"/>
    <lineage>
        <taxon>Bacteria</taxon>
        <taxon>Bacillati</taxon>
        <taxon>Bacillota</taxon>
        <taxon>Bacilli</taxon>
        <taxon>Bacillales</taxon>
        <taxon>Caryophanaceae</taxon>
        <taxon>Planococcus</taxon>
    </lineage>
</organism>
<dbReference type="EMBL" id="CP016543">
    <property type="protein sequence ID" value="ANU24193.1"/>
    <property type="molecule type" value="Genomic_DNA"/>
</dbReference>
<dbReference type="RefSeq" id="WP_065527159.1">
    <property type="nucleotide sequence ID" value="NZ_CP016543.2"/>
</dbReference>
<feature type="domain" description="Reverse transcriptase" evidence="1">
    <location>
        <begin position="51"/>
        <end position="271"/>
    </location>
</feature>